<feature type="region of interest" description="Disordered" evidence="1">
    <location>
        <begin position="25"/>
        <end position="55"/>
    </location>
</feature>
<reference evidence="2 3" key="1">
    <citation type="submission" date="2019-08" db="EMBL/GenBank/DDBJ databases">
        <authorList>
            <person name="Herpell B J."/>
        </authorList>
    </citation>
    <scope>NUCLEOTIDE SEQUENCE [LARGE SCALE GENOMIC DNA]</scope>
    <source>
        <strain evidence="3">Msb3</strain>
    </source>
</reference>
<organism evidence="2 3">
    <name type="scientific">Paraburkholderia dioscoreae</name>
    <dbReference type="NCBI Taxonomy" id="2604047"/>
    <lineage>
        <taxon>Bacteria</taxon>
        <taxon>Pseudomonadati</taxon>
        <taxon>Pseudomonadota</taxon>
        <taxon>Betaproteobacteria</taxon>
        <taxon>Burkholderiales</taxon>
        <taxon>Burkholderiaceae</taxon>
        <taxon>Paraburkholderia</taxon>
    </lineage>
</organism>
<evidence type="ECO:0000256" key="1">
    <source>
        <dbReference type="SAM" id="MobiDB-lite"/>
    </source>
</evidence>
<proteinExistence type="predicted"/>
<evidence type="ECO:0000313" key="3">
    <source>
        <dbReference type="Proteomes" id="UP000325811"/>
    </source>
</evidence>
<gene>
    <name evidence="2" type="ORF">PDMSB3_0370</name>
</gene>
<dbReference type="AlphaFoldDB" id="A0A5Q4Z1J2"/>
<dbReference type="EMBL" id="LR699553">
    <property type="protein sequence ID" value="VVD26832.1"/>
    <property type="molecule type" value="Genomic_DNA"/>
</dbReference>
<evidence type="ECO:0000313" key="2">
    <source>
        <dbReference type="EMBL" id="VVD26832.1"/>
    </source>
</evidence>
<dbReference type="Proteomes" id="UP000325811">
    <property type="component" value="Chromosome I"/>
</dbReference>
<sequence length="55" mass="6347">MWANRGLLVDAMDRAYNASVCRPEFPHLGRQARGTGQQDKMTRRWSRGQNSGRKQ</sequence>
<name>A0A5Q4Z1J2_9BURK</name>
<protein>
    <submittedName>
        <fullName evidence="2">Uncharacterized protein</fullName>
    </submittedName>
</protein>
<dbReference type="KEGG" id="pdio:PDMSB3_0370"/>
<accession>A0A5Q4Z1J2</accession>
<keyword evidence="3" id="KW-1185">Reference proteome</keyword>